<dbReference type="KEGG" id="lsf:I8J32_003055"/>
<dbReference type="SUPFAM" id="SSF53756">
    <property type="entry name" value="UDP-Glycosyltransferase/glycogen phosphorylase"/>
    <property type="match status" value="1"/>
</dbReference>
<protein>
    <submittedName>
        <fullName evidence="1">Glycosyltransferase family 4 protein</fullName>
    </submittedName>
</protein>
<evidence type="ECO:0000313" key="1">
    <source>
        <dbReference type="EMBL" id="QSX79927.1"/>
    </source>
</evidence>
<organism evidence="1 2">
    <name type="scientific">Agrilutibacter solisilvae</name>
    <dbReference type="NCBI Taxonomy" id="2763317"/>
    <lineage>
        <taxon>Bacteria</taxon>
        <taxon>Pseudomonadati</taxon>
        <taxon>Pseudomonadota</taxon>
        <taxon>Gammaproteobacteria</taxon>
        <taxon>Lysobacterales</taxon>
        <taxon>Lysobacteraceae</taxon>
        <taxon>Agrilutibacter</taxon>
    </lineage>
</organism>
<dbReference type="PANTHER" id="PTHR12526">
    <property type="entry name" value="GLYCOSYLTRANSFERASE"/>
    <property type="match status" value="1"/>
</dbReference>
<reference evidence="1 2" key="1">
    <citation type="submission" date="2021-03" db="EMBL/GenBank/DDBJ databases">
        <title>Lysobacter sp. nov. isolated from soil of gangwondo yeongwol, south Korea.</title>
        <authorList>
            <person name="Kim K.R."/>
            <person name="Kim K.H."/>
            <person name="Jeon C.O."/>
        </authorList>
    </citation>
    <scope>NUCLEOTIDE SEQUENCE [LARGE SCALE GENOMIC DNA]</scope>
    <source>
        <strain evidence="1 2">R19</strain>
    </source>
</reference>
<dbReference type="EMBL" id="CP071518">
    <property type="protein sequence ID" value="QSX79927.1"/>
    <property type="molecule type" value="Genomic_DNA"/>
</dbReference>
<keyword evidence="2" id="KW-1185">Reference proteome</keyword>
<dbReference type="Pfam" id="PF13692">
    <property type="entry name" value="Glyco_trans_1_4"/>
    <property type="match status" value="1"/>
</dbReference>
<name>A0A975ATK3_9GAMM</name>
<sequence>MIGICSHYELSGPLREEGLATLNRLPRCVFANNALLQREFAPLIRVPVHYTPNGVDTTFYQPAATPRVRAPGELRVGWAGSLGNMGAEHRGFPNVIQPAVAALPGVTLVTAIREQKWRNSEEMRVFYRDLDVYVCASVNEGTPNPCLEAAACGVPVVTTRVGNMPELIVDGENGCFFDGTAQGLADKLARLRDEPALAAQWGASIRASILEWDWRQQAQHYARMFDTMLAARASHTALAT</sequence>
<dbReference type="Gene3D" id="3.40.50.2000">
    <property type="entry name" value="Glycogen Phosphorylase B"/>
    <property type="match status" value="1"/>
</dbReference>
<dbReference type="CDD" id="cd03801">
    <property type="entry name" value="GT4_PimA-like"/>
    <property type="match status" value="1"/>
</dbReference>
<dbReference type="Proteomes" id="UP000639274">
    <property type="component" value="Chromosome"/>
</dbReference>
<dbReference type="AlphaFoldDB" id="A0A975ATK3"/>
<gene>
    <name evidence="1" type="ORF">I8J32_003055</name>
</gene>
<proteinExistence type="predicted"/>
<accession>A0A975ATK3</accession>
<evidence type="ECO:0000313" key="2">
    <source>
        <dbReference type="Proteomes" id="UP000639274"/>
    </source>
</evidence>